<keyword evidence="1" id="KW-0472">Membrane</keyword>
<protein>
    <submittedName>
        <fullName evidence="2">Uncharacterized protein</fullName>
    </submittedName>
</protein>
<sequence>MISLMINTFLAGIFYLLAGIFGLTRHFLLEPKIADMPKTPRWLLQVFFAFSVVMLYAGMRYLTAWATGQATTVPPAATGFGVMLAFAIFGYKGSLLYDTITRKASFSLDELIDRFRKL</sequence>
<evidence type="ECO:0000313" key="2">
    <source>
        <dbReference type="EMBL" id="AXN53726.1"/>
    </source>
</evidence>
<dbReference type="EMBL" id="MH684921">
    <property type="protein sequence ID" value="AXN53726.1"/>
    <property type="molecule type" value="Genomic_DNA"/>
</dbReference>
<keyword evidence="1" id="KW-1133">Transmembrane helix</keyword>
<gene>
    <name evidence="2" type="ORF">SPS_15</name>
</gene>
<evidence type="ECO:0000256" key="1">
    <source>
        <dbReference type="SAM" id="Phobius"/>
    </source>
</evidence>
<feature type="transmembrane region" description="Helical" evidence="1">
    <location>
        <begin position="40"/>
        <end position="59"/>
    </location>
</feature>
<name>A0A346FDB2_9CAUD</name>
<feature type="transmembrane region" description="Helical" evidence="1">
    <location>
        <begin position="79"/>
        <end position="97"/>
    </location>
</feature>
<organism evidence="2 3">
    <name type="scientific">Sphingomonas phage Scott</name>
    <dbReference type="NCBI Taxonomy" id="2282912"/>
    <lineage>
        <taxon>Viruses</taxon>
        <taxon>Duplodnaviria</taxon>
        <taxon>Heunggongvirae</taxon>
        <taxon>Uroviricota</taxon>
        <taxon>Caudoviricetes</taxon>
        <taxon>Autographivirales</taxon>
        <taxon>Autonotataviridae</taxon>
        <taxon>Scottvirus</taxon>
        <taxon>Scottvirus scott</taxon>
    </lineage>
</organism>
<keyword evidence="1" id="KW-0812">Transmembrane</keyword>
<dbReference type="Proteomes" id="UP000260554">
    <property type="component" value="Segment"/>
</dbReference>
<feature type="transmembrane region" description="Helical" evidence="1">
    <location>
        <begin position="6"/>
        <end position="28"/>
    </location>
</feature>
<keyword evidence="3" id="KW-1185">Reference proteome</keyword>
<evidence type="ECO:0000313" key="3">
    <source>
        <dbReference type="Proteomes" id="UP000260554"/>
    </source>
</evidence>
<proteinExistence type="predicted"/>
<reference evidence="2 3" key="1">
    <citation type="submission" date="2018-07" db="EMBL/GenBank/DDBJ databases">
        <title>Relating species composition and interactions to biofilm formation in a model drinking water community.</title>
        <authorList>
            <person name="Thompson A."/>
            <person name="English E.L."/>
            <person name="Willsey G."/>
            <person name="Nock A.M."/>
            <person name="Eckstrom K."/>
            <person name="Tighe S.W."/>
            <person name="Bavelock M."/>
            <person name="Cairns B."/>
            <person name="Foote A."/>
            <person name="Schulman H."/>
            <person name="Gupta S."/>
            <person name="Kadouri D."/>
            <person name="Wargo M.J."/>
        </authorList>
    </citation>
    <scope>NUCLEOTIDE SEQUENCE [LARGE SCALE GENOMIC DNA]</scope>
    <source>
        <strain evidence="2">SPS</strain>
    </source>
</reference>
<accession>A0A346FDB2</accession>